<proteinExistence type="predicted"/>
<name>A0A6M1RKH8_9BACT</name>
<dbReference type="RefSeq" id="WP_165108692.1">
    <property type="nucleotide sequence ID" value="NZ_JAAKYA010000082.1"/>
</dbReference>
<dbReference type="Proteomes" id="UP000477311">
    <property type="component" value="Unassembled WGS sequence"/>
</dbReference>
<keyword evidence="2" id="KW-1185">Reference proteome</keyword>
<evidence type="ECO:0000313" key="2">
    <source>
        <dbReference type="Proteomes" id="UP000477311"/>
    </source>
</evidence>
<organism evidence="1 2">
    <name type="scientific">Limisphaera ngatamarikiensis</name>
    <dbReference type="NCBI Taxonomy" id="1324935"/>
    <lineage>
        <taxon>Bacteria</taxon>
        <taxon>Pseudomonadati</taxon>
        <taxon>Verrucomicrobiota</taxon>
        <taxon>Verrucomicrobiia</taxon>
        <taxon>Limisphaerales</taxon>
        <taxon>Limisphaeraceae</taxon>
        <taxon>Limisphaera</taxon>
    </lineage>
</organism>
<dbReference type="AlphaFoldDB" id="A0A6M1RKH8"/>
<comment type="caution">
    <text evidence="1">The sequence shown here is derived from an EMBL/GenBank/DDBJ whole genome shotgun (WGS) entry which is preliminary data.</text>
</comment>
<sequence length="159" mass="18029">MAERFEFLSATDKPALVAFSTPEWLEAVRAALLELGYKVHTAATHGDFLARFHQIRYQVVVLEELFAANSIEENLSLRALQQMPMGQRRHATVILLGDSFQTFMPLQAFQQSVHAVINSSELFLIRQLIEKAVADKELFLHAYETTFQRVLTSPLRPAA</sequence>
<accession>A0A6M1RKH8</accession>
<reference evidence="1 2" key="1">
    <citation type="submission" date="2020-02" db="EMBL/GenBank/DDBJ databases">
        <title>Draft genome sequence of Limisphaera ngatamarikiensis NGM72.4T, a thermophilic Verrucomicrobia grouped in subdivision 3.</title>
        <authorList>
            <person name="Carere C.R."/>
            <person name="Steen J."/>
            <person name="Hugenholtz P."/>
            <person name="Stott M.B."/>
        </authorList>
    </citation>
    <scope>NUCLEOTIDE SEQUENCE [LARGE SCALE GENOMIC DNA]</scope>
    <source>
        <strain evidence="1 2">NGM72.4</strain>
    </source>
</reference>
<evidence type="ECO:0008006" key="3">
    <source>
        <dbReference type="Google" id="ProtNLM"/>
    </source>
</evidence>
<dbReference type="EMBL" id="JAAKYA010000082">
    <property type="protein sequence ID" value="NGO40276.1"/>
    <property type="molecule type" value="Genomic_DNA"/>
</dbReference>
<protein>
    <recommendedName>
        <fullName evidence="3">Response regulatory domain-containing protein</fullName>
    </recommendedName>
</protein>
<gene>
    <name evidence="1" type="ORF">G4L39_12850</name>
</gene>
<evidence type="ECO:0000313" key="1">
    <source>
        <dbReference type="EMBL" id="NGO40276.1"/>
    </source>
</evidence>